<dbReference type="SUPFAM" id="SSF52540">
    <property type="entry name" value="P-loop containing nucleoside triphosphate hydrolases"/>
    <property type="match status" value="1"/>
</dbReference>
<dbReference type="STRING" id="930990.A0A067LWG1"/>
<name>A0A067LWG1_BOTB1</name>
<sequence length="286" mass="32314">MGPTGSGKTTFINLASGGDMRVGAGLKSCTDAVQIAKPFVLDGRTVTLIDTPGFDDTTKSDAQILEMLADYLSQEYEAGKRLNAVIYVHRITDVRMSGISTRTFRMFRQLCGNGTMSNAAIVTNHWESVDEAVGRAREQELASQSIFFKLAFDGGARSYRHYNTVESAHNIIRQLLGNLPKPLLIQEQIVDQHMSLADTDAGTELSREMLQQIENHKEEGRILKEQMEEAIRNKDEQMKRWIEEQSKMMERETARLRDEIARLRSCRGRRGLRRVFCEVGRIVGDL</sequence>
<evidence type="ECO:0000256" key="1">
    <source>
        <dbReference type="SAM" id="Coils"/>
    </source>
</evidence>
<dbReference type="InParanoid" id="A0A067LWG1"/>
<proteinExistence type="predicted"/>
<gene>
    <name evidence="3" type="ORF">BOTBODRAFT_166765</name>
</gene>
<evidence type="ECO:0000313" key="4">
    <source>
        <dbReference type="Proteomes" id="UP000027195"/>
    </source>
</evidence>
<dbReference type="Gene3D" id="3.40.50.300">
    <property type="entry name" value="P-loop containing nucleotide triphosphate hydrolases"/>
    <property type="match status" value="1"/>
</dbReference>
<dbReference type="Pfam" id="PF01926">
    <property type="entry name" value="MMR_HSR1"/>
    <property type="match status" value="1"/>
</dbReference>
<feature type="coiled-coil region" evidence="1">
    <location>
        <begin position="206"/>
        <end position="244"/>
    </location>
</feature>
<evidence type="ECO:0000313" key="3">
    <source>
        <dbReference type="EMBL" id="KDQ07708.1"/>
    </source>
</evidence>
<evidence type="ECO:0000259" key="2">
    <source>
        <dbReference type="Pfam" id="PF01926"/>
    </source>
</evidence>
<keyword evidence="1" id="KW-0175">Coiled coil</keyword>
<organism evidence="3 4">
    <name type="scientific">Botryobasidium botryosum (strain FD-172 SS1)</name>
    <dbReference type="NCBI Taxonomy" id="930990"/>
    <lineage>
        <taxon>Eukaryota</taxon>
        <taxon>Fungi</taxon>
        <taxon>Dikarya</taxon>
        <taxon>Basidiomycota</taxon>
        <taxon>Agaricomycotina</taxon>
        <taxon>Agaricomycetes</taxon>
        <taxon>Cantharellales</taxon>
        <taxon>Botryobasidiaceae</taxon>
        <taxon>Botryobasidium</taxon>
    </lineage>
</organism>
<dbReference type="HOGENOM" id="CLU_018003_2_0_1"/>
<keyword evidence="4" id="KW-1185">Reference proteome</keyword>
<dbReference type="InterPro" id="IPR006073">
    <property type="entry name" value="GTP-bd"/>
</dbReference>
<accession>A0A067LWG1</accession>
<dbReference type="GO" id="GO:0005525">
    <property type="term" value="F:GTP binding"/>
    <property type="evidence" value="ECO:0007669"/>
    <property type="project" value="InterPro"/>
</dbReference>
<dbReference type="OrthoDB" id="8954335at2759"/>
<dbReference type="AlphaFoldDB" id="A0A067LWG1"/>
<reference evidence="4" key="1">
    <citation type="journal article" date="2014" name="Proc. Natl. Acad. Sci. U.S.A.">
        <title>Extensive sampling of basidiomycete genomes demonstrates inadequacy of the white-rot/brown-rot paradigm for wood decay fungi.</title>
        <authorList>
            <person name="Riley R."/>
            <person name="Salamov A.A."/>
            <person name="Brown D.W."/>
            <person name="Nagy L.G."/>
            <person name="Floudas D."/>
            <person name="Held B.W."/>
            <person name="Levasseur A."/>
            <person name="Lombard V."/>
            <person name="Morin E."/>
            <person name="Otillar R."/>
            <person name="Lindquist E.A."/>
            <person name="Sun H."/>
            <person name="LaButti K.M."/>
            <person name="Schmutz J."/>
            <person name="Jabbour D."/>
            <person name="Luo H."/>
            <person name="Baker S.E."/>
            <person name="Pisabarro A.G."/>
            <person name="Walton J.D."/>
            <person name="Blanchette R.A."/>
            <person name="Henrissat B."/>
            <person name="Martin F."/>
            <person name="Cullen D."/>
            <person name="Hibbett D.S."/>
            <person name="Grigoriev I.V."/>
        </authorList>
    </citation>
    <scope>NUCLEOTIDE SEQUENCE [LARGE SCALE GENOMIC DNA]</scope>
    <source>
        <strain evidence="4">FD-172 SS1</strain>
    </source>
</reference>
<dbReference type="EMBL" id="KL198102">
    <property type="protein sequence ID" value="KDQ07708.1"/>
    <property type="molecule type" value="Genomic_DNA"/>
</dbReference>
<feature type="domain" description="G" evidence="2">
    <location>
        <begin position="1"/>
        <end position="90"/>
    </location>
</feature>
<dbReference type="CDD" id="cd00882">
    <property type="entry name" value="Ras_like_GTPase"/>
    <property type="match status" value="1"/>
</dbReference>
<dbReference type="Proteomes" id="UP000027195">
    <property type="component" value="Unassembled WGS sequence"/>
</dbReference>
<dbReference type="InterPro" id="IPR027417">
    <property type="entry name" value="P-loop_NTPase"/>
</dbReference>
<protein>
    <recommendedName>
        <fullName evidence="2">G domain-containing protein</fullName>
    </recommendedName>
</protein>